<dbReference type="GO" id="GO:0046872">
    <property type="term" value="F:metal ion binding"/>
    <property type="evidence" value="ECO:0007669"/>
    <property type="project" value="UniProtKB-KW"/>
</dbReference>
<dbReference type="EMBL" id="OKRB01000130">
    <property type="protein sequence ID" value="SPE29052.1"/>
    <property type="molecule type" value="Genomic_DNA"/>
</dbReference>
<evidence type="ECO:0000256" key="6">
    <source>
        <dbReference type="ARBA" id="ARBA00022692"/>
    </source>
</evidence>
<evidence type="ECO:0000256" key="1">
    <source>
        <dbReference type="ARBA" id="ARBA00004236"/>
    </source>
</evidence>
<dbReference type="AlphaFoldDB" id="A0A2N9M0P8"/>
<evidence type="ECO:0000256" key="11">
    <source>
        <dbReference type="ARBA" id="ARBA00023136"/>
    </source>
</evidence>
<evidence type="ECO:0000256" key="7">
    <source>
        <dbReference type="ARBA" id="ARBA00022723"/>
    </source>
</evidence>
<dbReference type="InterPro" id="IPR036280">
    <property type="entry name" value="Multihaem_cyt_sf"/>
</dbReference>
<dbReference type="InterPro" id="IPR051174">
    <property type="entry name" value="Cytochrome_c-type_ET"/>
</dbReference>
<comment type="similarity">
    <text evidence="2">Belongs to the NapC/NirT/NrfH family.</text>
</comment>
<keyword evidence="5" id="KW-0349">Heme</keyword>
<gene>
    <name evidence="14" type="ORF">SBA5_70140</name>
</gene>
<dbReference type="SUPFAM" id="SSF48695">
    <property type="entry name" value="Multiheme cytochromes"/>
    <property type="match status" value="1"/>
</dbReference>
<evidence type="ECO:0000256" key="8">
    <source>
        <dbReference type="ARBA" id="ARBA00022982"/>
    </source>
</evidence>
<dbReference type="GO" id="GO:0009061">
    <property type="term" value="P:anaerobic respiration"/>
    <property type="evidence" value="ECO:0007669"/>
    <property type="project" value="TreeGrafter"/>
</dbReference>
<evidence type="ECO:0000256" key="12">
    <source>
        <dbReference type="SAM" id="Phobius"/>
    </source>
</evidence>
<reference evidence="15" key="1">
    <citation type="submission" date="2018-02" db="EMBL/GenBank/DDBJ databases">
        <authorList>
            <person name="Hausmann B."/>
        </authorList>
    </citation>
    <scope>NUCLEOTIDE SEQUENCE [LARGE SCALE GENOMIC DNA]</scope>
    <source>
        <strain evidence="15">Peat soil MAG SbA5</strain>
    </source>
</reference>
<keyword evidence="7" id="KW-0479">Metal-binding</keyword>
<feature type="transmembrane region" description="Helical" evidence="12">
    <location>
        <begin position="112"/>
        <end position="132"/>
    </location>
</feature>
<dbReference type="OrthoDB" id="9791652at2"/>
<comment type="subcellular location">
    <subcellularLocation>
        <location evidence="1">Cell membrane</location>
    </subcellularLocation>
</comment>
<keyword evidence="8" id="KW-0249">Electron transport</keyword>
<dbReference type="PANTHER" id="PTHR30333">
    <property type="entry name" value="CYTOCHROME C-TYPE PROTEIN"/>
    <property type="match status" value="1"/>
</dbReference>
<organism evidence="14 15">
    <name type="scientific">Candidatus Sulfuritelmatomonas gaucii</name>
    <dbReference type="NCBI Taxonomy" id="2043161"/>
    <lineage>
        <taxon>Bacteria</taxon>
        <taxon>Pseudomonadati</taxon>
        <taxon>Acidobacteriota</taxon>
        <taxon>Terriglobia</taxon>
        <taxon>Terriglobales</taxon>
        <taxon>Acidobacteriaceae</taxon>
        <taxon>Candidatus Sulfuritelmatomonas</taxon>
    </lineage>
</organism>
<evidence type="ECO:0000256" key="2">
    <source>
        <dbReference type="ARBA" id="ARBA00007395"/>
    </source>
</evidence>
<dbReference type="PANTHER" id="PTHR30333:SF1">
    <property type="entry name" value="CYTOCHROME C-TYPE PROTEIN NAPC"/>
    <property type="match status" value="1"/>
</dbReference>
<feature type="transmembrane region" description="Helical" evidence="12">
    <location>
        <begin position="55"/>
        <end position="81"/>
    </location>
</feature>
<sequence length="496" mass="54247">MSVIQKFSQGWLRPALFFGNNPISLAGGAITTASGVTMISYWLAELSGHLSDNPYLGIIFFLILPVLFLLGLALIPIGVLIRRRKLQKAGQIPAEFPKVDLNDPIFRHGLDIVLVATIVNFLVVATASYHGAEYMDSPQFCGRSCHVMAPEYTAYQIGDHSHVPCVECHIGTGAQAYFSAKVNGTKQLIEVSMHPFAPLAPKIVPNYPTPIPSPVTSLRPARYTCEACHTPRRFDGDKFFVKSEFADDEKNTESQTVLILHLGGVDSFSNYVGIHGVHLGHIEYVATDTSRTTIPWVERQNADGSFTVYSSLPAGSGVPEGQRRVMDCIDCHNRAAHTFVTPEDGINQAMASGLISPDLPWIHKESLQLLKATYSSQEQARAEIPQELTNFYRQSNPDVLASKASQVQAAGKELVTLYTQNVFPFMKVTWGTHPNNIGHMSYPGCFRCHDGNHTAKDGSSIPQDCSVCHNLLAVEEAKPKVLSDLGIQPQSVGAAF</sequence>
<proteinExistence type="inferred from homology"/>
<evidence type="ECO:0000256" key="10">
    <source>
        <dbReference type="ARBA" id="ARBA00023004"/>
    </source>
</evidence>
<protein>
    <submittedName>
        <fullName evidence="14">Cytochrome c domain protein</fullName>
    </submittedName>
</protein>
<evidence type="ECO:0000256" key="4">
    <source>
        <dbReference type="ARBA" id="ARBA00022475"/>
    </source>
</evidence>
<name>A0A2N9M0P8_9BACT</name>
<dbReference type="InterPro" id="IPR005126">
    <property type="entry name" value="NapC/NirT_cyt_c_N"/>
</dbReference>
<dbReference type="Gene3D" id="1.10.3820.10">
    <property type="entry name" value="Di-heme elbow motif domain"/>
    <property type="match status" value="1"/>
</dbReference>
<evidence type="ECO:0000256" key="5">
    <source>
        <dbReference type="ARBA" id="ARBA00022617"/>
    </source>
</evidence>
<keyword evidence="10" id="KW-0408">Iron</keyword>
<accession>A0A2N9M0P8</accession>
<dbReference type="Proteomes" id="UP000239735">
    <property type="component" value="Unassembled WGS sequence"/>
</dbReference>
<keyword evidence="4" id="KW-1003">Cell membrane</keyword>
<feature type="domain" description="NapC/NirT cytochrome c N-terminal" evidence="13">
    <location>
        <begin position="113"/>
        <end position="192"/>
    </location>
</feature>
<evidence type="ECO:0000259" key="13">
    <source>
        <dbReference type="Pfam" id="PF03264"/>
    </source>
</evidence>
<dbReference type="InterPro" id="IPR038266">
    <property type="entry name" value="NapC/NirT_cytc_sf"/>
</dbReference>
<keyword evidence="3" id="KW-0813">Transport</keyword>
<keyword evidence="11 12" id="KW-0472">Membrane</keyword>
<keyword evidence="9 12" id="KW-1133">Transmembrane helix</keyword>
<evidence type="ECO:0000313" key="14">
    <source>
        <dbReference type="EMBL" id="SPE29052.1"/>
    </source>
</evidence>
<keyword evidence="6 12" id="KW-0812">Transmembrane</keyword>
<dbReference type="GO" id="GO:0009055">
    <property type="term" value="F:electron transfer activity"/>
    <property type="evidence" value="ECO:0007669"/>
    <property type="project" value="TreeGrafter"/>
</dbReference>
<evidence type="ECO:0000256" key="9">
    <source>
        <dbReference type="ARBA" id="ARBA00022989"/>
    </source>
</evidence>
<feature type="transmembrane region" description="Helical" evidence="12">
    <location>
        <begin position="21"/>
        <end position="43"/>
    </location>
</feature>
<evidence type="ECO:0000256" key="3">
    <source>
        <dbReference type="ARBA" id="ARBA00022448"/>
    </source>
</evidence>
<evidence type="ECO:0000313" key="15">
    <source>
        <dbReference type="Proteomes" id="UP000239735"/>
    </source>
</evidence>
<dbReference type="GO" id="GO:0005886">
    <property type="term" value="C:plasma membrane"/>
    <property type="evidence" value="ECO:0007669"/>
    <property type="project" value="UniProtKB-SubCell"/>
</dbReference>
<dbReference type="Pfam" id="PF03264">
    <property type="entry name" value="Cytochrom_NNT"/>
    <property type="match status" value="1"/>
</dbReference>